<evidence type="ECO:0000256" key="1">
    <source>
        <dbReference type="ARBA" id="ARBA00022630"/>
    </source>
</evidence>
<dbReference type="Pfam" id="PF07992">
    <property type="entry name" value="Pyr_redox_2"/>
    <property type="match status" value="1"/>
</dbReference>
<dbReference type="PRINTS" id="PR00368">
    <property type="entry name" value="FADPNR"/>
</dbReference>
<keyword evidence="2" id="KW-0274">FAD</keyword>
<feature type="transmembrane region" description="Helical" evidence="6">
    <location>
        <begin position="9"/>
        <end position="27"/>
    </location>
</feature>
<keyword evidence="6" id="KW-0812">Transmembrane</keyword>
<dbReference type="PROSITE" id="PS00573">
    <property type="entry name" value="PYRIDINE_REDOX_2"/>
    <property type="match status" value="1"/>
</dbReference>
<evidence type="ECO:0000256" key="4">
    <source>
        <dbReference type="ARBA" id="ARBA00023157"/>
    </source>
</evidence>
<reference evidence="8" key="1">
    <citation type="submission" date="2023-03" db="EMBL/GenBank/DDBJ databases">
        <title>Selenobaculum gbiensis gen. nov. sp. nov., a new bacterium isolated from the gut microbiota of IBD patient.</title>
        <authorList>
            <person name="Yeo S."/>
            <person name="Park H."/>
            <person name="Huh C.S."/>
        </authorList>
    </citation>
    <scope>NUCLEOTIDE SEQUENCE</scope>
    <source>
        <strain evidence="8">ICN-92133</strain>
    </source>
</reference>
<keyword evidence="5" id="KW-0676">Redox-active center</keyword>
<dbReference type="PANTHER" id="PTHR48105">
    <property type="entry name" value="THIOREDOXIN REDUCTASE 1-RELATED-RELATED"/>
    <property type="match status" value="1"/>
</dbReference>
<keyword evidence="4" id="KW-1015">Disulfide bond</keyword>
<name>A0A9Y2EU54_9FIRM</name>
<feature type="domain" description="FAD/NAD(P)-binding" evidence="7">
    <location>
        <begin position="8"/>
        <end position="295"/>
    </location>
</feature>
<evidence type="ECO:0000256" key="3">
    <source>
        <dbReference type="ARBA" id="ARBA00023002"/>
    </source>
</evidence>
<sequence length="313" mass="34288">MEKKRQSKDVIIIGGGVAGLTAALYVGRMNLDVLVLESELVGGQIINAYGIENYPGFASIKGSELVETVQKQAEEFGAVIDEFDKIKSVELTGKIKIIETESYIYETKVVIIASGMTRRKLPVDNEAKYLGKGIHYCELCDGHMYQDKTIAVVGGGNAAVDAANFLTKYAKKLYLIQRSDILTADDISQEKLKQHSIVEFLFNSEIKSLQGEESLEAISIYNRNEQKEIDIPVDGVFVNIGVVPNTDMFKGVLELDESGHIIAGEDCRTNLPGVFAAGDVRTKLIRQLTTAAADGTIAALLSEKYLESLKEEK</sequence>
<evidence type="ECO:0000313" key="9">
    <source>
        <dbReference type="Proteomes" id="UP001243623"/>
    </source>
</evidence>
<dbReference type="Gene3D" id="3.50.50.60">
    <property type="entry name" value="FAD/NAD(P)-binding domain"/>
    <property type="match status" value="2"/>
</dbReference>
<gene>
    <name evidence="8" type="ORF">P3F81_02285</name>
</gene>
<evidence type="ECO:0000259" key="7">
    <source>
        <dbReference type="Pfam" id="PF07992"/>
    </source>
</evidence>
<evidence type="ECO:0000256" key="2">
    <source>
        <dbReference type="ARBA" id="ARBA00022827"/>
    </source>
</evidence>
<dbReference type="InterPro" id="IPR050097">
    <property type="entry name" value="Ferredoxin-NADP_redctase_2"/>
</dbReference>
<dbReference type="InterPro" id="IPR023753">
    <property type="entry name" value="FAD/NAD-binding_dom"/>
</dbReference>
<accession>A0A9Y2EU54</accession>
<protein>
    <submittedName>
        <fullName evidence="8">FAD-dependent oxidoreductase</fullName>
    </submittedName>
</protein>
<dbReference type="RefSeq" id="WP_147666714.1">
    <property type="nucleotide sequence ID" value="NZ_CP120678.1"/>
</dbReference>
<dbReference type="EMBL" id="CP120678">
    <property type="protein sequence ID" value="WIW71180.1"/>
    <property type="molecule type" value="Genomic_DNA"/>
</dbReference>
<evidence type="ECO:0000256" key="6">
    <source>
        <dbReference type="SAM" id="Phobius"/>
    </source>
</evidence>
<dbReference type="SUPFAM" id="SSF51905">
    <property type="entry name" value="FAD/NAD(P)-binding domain"/>
    <property type="match status" value="1"/>
</dbReference>
<dbReference type="InterPro" id="IPR036188">
    <property type="entry name" value="FAD/NAD-bd_sf"/>
</dbReference>
<keyword evidence="6" id="KW-1133">Transmembrane helix</keyword>
<dbReference type="KEGG" id="sgbi:P3F81_02285"/>
<dbReference type="InterPro" id="IPR008255">
    <property type="entry name" value="Pyr_nucl-diS_OxRdtase_2_AS"/>
</dbReference>
<evidence type="ECO:0000313" key="8">
    <source>
        <dbReference type="EMBL" id="WIW71180.1"/>
    </source>
</evidence>
<dbReference type="PRINTS" id="PR00469">
    <property type="entry name" value="PNDRDTASEII"/>
</dbReference>
<dbReference type="Proteomes" id="UP001243623">
    <property type="component" value="Chromosome"/>
</dbReference>
<proteinExistence type="predicted"/>
<keyword evidence="9" id="KW-1185">Reference proteome</keyword>
<organism evidence="8 9">
    <name type="scientific">Selenobaculum gibii</name>
    <dbReference type="NCBI Taxonomy" id="3054208"/>
    <lineage>
        <taxon>Bacteria</taxon>
        <taxon>Bacillati</taxon>
        <taxon>Bacillota</taxon>
        <taxon>Negativicutes</taxon>
        <taxon>Selenomonadales</taxon>
        <taxon>Selenomonadaceae</taxon>
        <taxon>Selenobaculum</taxon>
    </lineage>
</organism>
<keyword evidence="1" id="KW-0285">Flavoprotein</keyword>
<keyword evidence="6" id="KW-0472">Membrane</keyword>
<dbReference type="AlphaFoldDB" id="A0A9Y2EU54"/>
<keyword evidence="3" id="KW-0560">Oxidoreductase</keyword>
<evidence type="ECO:0000256" key="5">
    <source>
        <dbReference type="ARBA" id="ARBA00023284"/>
    </source>
</evidence>
<dbReference type="GO" id="GO:0016668">
    <property type="term" value="F:oxidoreductase activity, acting on a sulfur group of donors, NAD(P) as acceptor"/>
    <property type="evidence" value="ECO:0007669"/>
    <property type="project" value="UniProtKB-ARBA"/>
</dbReference>